<dbReference type="InterPro" id="IPR015867">
    <property type="entry name" value="N-reg_PII/ATP_PRibTrfase_C"/>
</dbReference>
<keyword evidence="9" id="KW-1185">Reference proteome</keyword>
<gene>
    <name evidence="8" type="ORF">ACFFSY_25305</name>
</gene>
<feature type="transmembrane region" description="Helical" evidence="6">
    <location>
        <begin position="76"/>
        <end position="94"/>
    </location>
</feature>
<dbReference type="Proteomes" id="UP001589747">
    <property type="component" value="Unassembled WGS sequence"/>
</dbReference>
<evidence type="ECO:0000256" key="2">
    <source>
        <dbReference type="ARBA" id="ARBA00022475"/>
    </source>
</evidence>
<proteinExistence type="predicted"/>
<feature type="transmembrane region" description="Helical" evidence="6">
    <location>
        <begin position="47"/>
        <end position="69"/>
    </location>
</feature>
<comment type="caution">
    <text evidence="8">The sequence shown here is derived from an EMBL/GenBank/DDBJ whole genome shotgun (WGS) entry which is preliminary data.</text>
</comment>
<feature type="transmembrane region" description="Helical" evidence="6">
    <location>
        <begin position="7"/>
        <end position="27"/>
    </location>
</feature>
<reference evidence="8 9" key="1">
    <citation type="submission" date="2024-09" db="EMBL/GenBank/DDBJ databases">
        <authorList>
            <person name="Sun Q."/>
            <person name="Mori K."/>
        </authorList>
    </citation>
    <scope>NUCLEOTIDE SEQUENCE [LARGE SCALE GENOMIC DNA]</scope>
    <source>
        <strain evidence="8 9">TISTR 2452</strain>
    </source>
</reference>
<dbReference type="PIRSF" id="PIRSF006483">
    <property type="entry name" value="Membrane_protein_YitT"/>
    <property type="match status" value="1"/>
</dbReference>
<dbReference type="RefSeq" id="WP_377499513.1">
    <property type="nucleotide sequence ID" value="NZ_JBHMDO010000041.1"/>
</dbReference>
<dbReference type="Gene3D" id="3.30.70.120">
    <property type="match status" value="1"/>
</dbReference>
<feature type="transmembrane region" description="Helical" evidence="6">
    <location>
        <begin position="106"/>
        <end position="126"/>
    </location>
</feature>
<dbReference type="CDD" id="cd16380">
    <property type="entry name" value="YitT_C"/>
    <property type="match status" value="1"/>
</dbReference>
<dbReference type="Pfam" id="PF02588">
    <property type="entry name" value="YitT_membrane"/>
    <property type="match status" value="1"/>
</dbReference>
<organism evidence="8 9">
    <name type="scientific">Paenibacillus aurantiacus</name>
    <dbReference type="NCBI Taxonomy" id="1936118"/>
    <lineage>
        <taxon>Bacteria</taxon>
        <taxon>Bacillati</taxon>
        <taxon>Bacillota</taxon>
        <taxon>Bacilli</taxon>
        <taxon>Bacillales</taxon>
        <taxon>Paenibacillaceae</taxon>
        <taxon>Paenibacillus</taxon>
    </lineage>
</organism>
<evidence type="ECO:0000259" key="7">
    <source>
        <dbReference type="Pfam" id="PF10035"/>
    </source>
</evidence>
<evidence type="ECO:0000256" key="3">
    <source>
        <dbReference type="ARBA" id="ARBA00022692"/>
    </source>
</evidence>
<accession>A0ABV5KYG7</accession>
<keyword evidence="5 6" id="KW-0472">Membrane</keyword>
<evidence type="ECO:0000256" key="6">
    <source>
        <dbReference type="SAM" id="Phobius"/>
    </source>
</evidence>
<dbReference type="InterPro" id="IPR003740">
    <property type="entry name" value="YitT"/>
</dbReference>
<comment type="subcellular location">
    <subcellularLocation>
        <location evidence="1">Cell membrane</location>
        <topology evidence="1">Multi-pass membrane protein</topology>
    </subcellularLocation>
</comment>
<evidence type="ECO:0000256" key="4">
    <source>
        <dbReference type="ARBA" id="ARBA00022989"/>
    </source>
</evidence>
<dbReference type="EMBL" id="JBHMDO010000041">
    <property type="protein sequence ID" value="MFB9329268.1"/>
    <property type="molecule type" value="Genomic_DNA"/>
</dbReference>
<evidence type="ECO:0000313" key="9">
    <source>
        <dbReference type="Proteomes" id="UP001589747"/>
    </source>
</evidence>
<dbReference type="Pfam" id="PF10035">
    <property type="entry name" value="DUF2179"/>
    <property type="match status" value="1"/>
</dbReference>
<keyword evidence="4 6" id="KW-1133">Transmembrane helix</keyword>
<dbReference type="PANTHER" id="PTHR33545">
    <property type="entry name" value="UPF0750 MEMBRANE PROTEIN YITT-RELATED"/>
    <property type="match status" value="1"/>
</dbReference>
<dbReference type="InterPro" id="IPR019264">
    <property type="entry name" value="DUF2179"/>
</dbReference>
<evidence type="ECO:0000313" key="8">
    <source>
        <dbReference type="EMBL" id="MFB9329268.1"/>
    </source>
</evidence>
<protein>
    <submittedName>
        <fullName evidence="8">YitT family protein</fullName>
    </submittedName>
</protein>
<sequence length="276" mass="30098">MVKNIKIFNVVAIVIGAAIMGFGINYFNIANGLAEGGIMGVSLILNYLLGWNPGISSFLINIPLLLVGWKVMGRTSFIYAIIGAVSLSFFLYAFEFASKKLDDPLLASLYAGAFVGIGLGIVFRYGGMTDGMDVVALLCRQYWGWSLGKTLFLTDMIIIVLSLIYLDLQRAMYTLIAITIGARLIDFVQEGSYSAKAVTIISNEPDKIAAAVLQQMKRGVTFLSGKGAYTREPKEILYCVISRNETGKLKNIVKEADPDAFVIFSDAHEVVGKGWS</sequence>
<dbReference type="InterPro" id="IPR051461">
    <property type="entry name" value="UPF0750_membrane"/>
</dbReference>
<keyword evidence="2" id="KW-1003">Cell membrane</keyword>
<dbReference type="PANTHER" id="PTHR33545:SF10">
    <property type="entry name" value="UPF0750 MEMBRANE PROTEIN YPJC"/>
    <property type="match status" value="1"/>
</dbReference>
<name>A0ABV5KYG7_9BACL</name>
<keyword evidence="3 6" id="KW-0812">Transmembrane</keyword>
<evidence type="ECO:0000256" key="1">
    <source>
        <dbReference type="ARBA" id="ARBA00004651"/>
    </source>
</evidence>
<feature type="domain" description="DUF2179" evidence="7">
    <location>
        <begin position="218"/>
        <end position="272"/>
    </location>
</feature>
<evidence type="ECO:0000256" key="5">
    <source>
        <dbReference type="ARBA" id="ARBA00023136"/>
    </source>
</evidence>
<feature type="transmembrane region" description="Helical" evidence="6">
    <location>
        <begin position="147"/>
        <end position="165"/>
    </location>
</feature>